<dbReference type="EMBL" id="MU003715">
    <property type="protein sequence ID" value="KAF2803960.1"/>
    <property type="molecule type" value="Genomic_DNA"/>
</dbReference>
<dbReference type="RefSeq" id="XP_033570924.1">
    <property type="nucleotide sequence ID" value="XM_033721076.1"/>
</dbReference>
<evidence type="ECO:0008006" key="5">
    <source>
        <dbReference type="Google" id="ProtNLM"/>
    </source>
</evidence>
<keyword evidence="3" id="KW-1185">Reference proteome</keyword>
<dbReference type="AlphaFoldDB" id="A0A6A6Y5M5"/>
<evidence type="ECO:0000256" key="1">
    <source>
        <dbReference type="SAM" id="SignalP"/>
    </source>
</evidence>
<keyword evidence="1" id="KW-0732">Signal</keyword>
<evidence type="ECO:0000313" key="3">
    <source>
        <dbReference type="Proteomes" id="UP000504636"/>
    </source>
</evidence>
<organism evidence="2">
    <name type="scientific">Mytilinidion resinicola</name>
    <dbReference type="NCBI Taxonomy" id="574789"/>
    <lineage>
        <taxon>Eukaryota</taxon>
        <taxon>Fungi</taxon>
        <taxon>Dikarya</taxon>
        <taxon>Ascomycota</taxon>
        <taxon>Pezizomycotina</taxon>
        <taxon>Dothideomycetes</taxon>
        <taxon>Pleosporomycetidae</taxon>
        <taxon>Mytilinidiales</taxon>
        <taxon>Mytilinidiaceae</taxon>
        <taxon>Mytilinidion</taxon>
    </lineage>
</organism>
<accession>A0A6A6Y5M5</accession>
<proteinExistence type="predicted"/>
<sequence length="91" mass="10526">MRMWILCMVYLLTRYCNRECDATHSIYYEISGFPPQTGFDFTVAVLQTGPDLNGYAIVSHKQVQIARNGSRLYFGTVPKSYFQALIRNHIQ</sequence>
<reference evidence="4" key="3">
    <citation type="submission" date="2025-04" db="UniProtKB">
        <authorList>
            <consortium name="RefSeq"/>
        </authorList>
    </citation>
    <scope>IDENTIFICATION</scope>
    <source>
        <strain evidence="4">CBS 304.34</strain>
    </source>
</reference>
<dbReference type="Proteomes" id="UP000504636">
    <property type="component" value="Unplaced"/>
</dbReference>
<protein>
    <recommendedName>
        <fullName evidence="5">Reelin domain-containing protein</fullName>
    </recommendedName>
</protein>
<evidence type="ECO:0000313" key="2">
    <source>
        <dbReference type="EMBL" id="KAF2803960.1"/>
    </source>
</evidence>
<evidence type="ECO:0000313" key="4">
    <source>
        <dbReference type="RefSeq" id="XP_033570924.1"/>
    </source>
</evidence>
<dbReference type="GeneID" id="54461969"/>
<reference evidence="4" key="2">
    <citation type="submission" date="2020-04" db="EMBL/GenBank/DDBJ databases">
        <authorList>
            <consortium name="NCBI Genome Project"/>
        </authorList>
    </citation>
    <scope>NUCLEOTIDE SEQUENCE</scope>
    <source>
        <strain evidence="4">CBS 304.34</strain>
    </source>
</reference>
<feature type="chain" id="PRO_5044628876" description="Reelin domain-containing protein" evidence="1">
    <location>
        <begin position="23"/>
        <end position="91"/>
    </location>
</feature>
<gene>
    <name evidence="2 4" type="ORF">BDZ99DRAFT_467690</name>
</gene>
<name>A0A6A6Y5M5_9PEZI</name>
<reference evidence="2 4" key="1">
    <citation type="journal article" date="2020" name="Stud. Mycol.">
        <title>101 Dothideomycetes genomes: a test case for predicting lifestyles and emergence of pathogens.</title>
        <authorList>
            <person name="Haridas S."/>
            <person name="Albert R."/>
            <person name="Binder M."/>
            <person name="Bloem J."/>
            <person name="Labutti K."/>
            <person name="Salamov A."/>
            <person name="Andreopoulos B."/>
            <person name="Baker S."/>
            <person name="Barry K."/>
            <person name="Bills G."/>
            <person name="Bluhm B."/>
            <person name="Cannon C."/>
            <person name="Castanera R."/>
            <person name="Culley D."/>
            <person name="Daum C."/>
            <person name="Ezra D."/>
            <person name="Gonzalez J."/>
            <person name="Henrissat B."/>
            <person name="Kuo A."/>
            <person name="Liang C."/>
            <person name="Lipzen A."/>
            <person name="Lutzoni F."/>
            <person name="Magnuson J."/>
            <person name="Mondo S."/>
            <person name="Nolan M."/>
            <person name="Ohm R."/>
            <person name="Pangilinan J."/>
            <person name="Park H.-J."/>
            <person name="Ramirez L."/>
            <person name="Alfaro M."/>
            <person name="Sun H."/>
            <person name="Tritt A."/>
            <person name="Yoshinaga Y."/>
            <person name="Zwiers L.-H."/>
            <person name="Turgeon B."/>
            <person name="Goodwin S."/>
            <person name="Spatafora J."/>
            <person name="Crous P."/>
            <person name="Grigoriev I."/>
        </authorList>
    </citation>
    <scope>NUCLEOTIDE SEQUENCE</scope>
    <source>
        <strain evidence="2 4">CBS 304.34</strain>
    </source>
</reference>
<feature type="signal peptide" evidence="1">
    <location>
        <begin position="1"/>
        <end position="22"/>
    </location>
</feature>